<feature type="transmembrane region" description="Helical" evidence="1">
    <location>
        <begin position="48"/>
        <end position="67"/>
    </location>
</feature>
<evidence type="ECO:0000256" key="1">
    <source>
        <dbReference type="SAM" id="Phobius"/>
    </source>
</evidence>
<keyword evidence="1" id="KW-1133">Transmembrane helix</keyword>
<dbReference type="RefSeq" id="WP_133840803.1">
    <property type="nucleotide sequence ID" value="NZ_FXXP01000002.1"/>
</dbReference>
<name>A0A238JGZ9_9RHOB</name>
<reference evidence="3" key="1">
    <citation type="submission" date="2017-05" db="EMBL/GenBank/DDBJ databases">
        <authorList>
            <person name="Rodrigo-Torres L."/>
            <person name="Arahal R. D."/>
            <person name="Lucena T."/>
        </authorList>
    </citation>
    <scope>NUCLEOTIDE SEQUENCE [LARGE SCALE GENOMIC DNA]</scope>
    <source>
        <strain evidence="3">CECT 8649</strain>
    </source>
</reference>
<dbReference type="EMBL" id="FXXP01000002">
    <property type="protein sequence ID" value="SMX29086.1"/>
    <property type="molecule type" value="Genomic_DNA"/>
</dbReference>
<gene>
    <name evidence="2" type="ORF">TRP8649_03217</name>
</gene>
<evidence type="ECO:0000313" key="2">
    <source>
        <dbReference type="EMBL" id="SMX29086.1"/>
    </source>
</evidence>
<accession>A0A238JGZ9</accession>
<dbReference type="AlphaFoldDB" id="A0A238JGZ9"/>
<keyword evidence="1" id="KW-0812">Transmembrane</keyword>
<dbReference type="Proteomes" id="UP000225972">
    <property type="component" value="Unassembled WGS sequence"/>
</dbReference>
<keyword evidence="3" id="KW-1185">Reference proteome</keyword>
<keyword evidence="1" id="KW-0472">Membrane</keyword>
<proteinExistence type="predicted"/>
<feature type="transmembrane region" description="Helical" evidence="1">
    <location>
        <begin position="107"/>
        <end position="124"/>
    </location>
</feature>
<feature type="transmembrane region" description="Helical" evidence="1">
    <location>
        <begin position="79"/>
        <end position="101"/>
    </location>
</feature>
<protein>
    <submittedName>
        <fullName evidence="2">Uncharacterized protein</fullName>
    </submittedName>
</protein>
<sequence>MSLFRRMIPAYLLASLTGASLGLLVILGNLKAYGFSFSKMEPPTAFGTFLVLVSLTVVLNLPAYLIGRTVLWQRNETRLAAYMGLWAVTFELVFVILFLPFDQDGSALGLVLVPAIGALCGAIYHKIERPMSQEALAALKQDMKNNLIQTLASRKAVRMKAKGAQAQGDKTGE</sequence>
<evidence type="ECO:0000313" key="3">
    <source>
        <dbReference type="Proteomes" id="UP000225972"/>
    </source>
</evidence>
<organism evidence="2 3">
    <name type="scientific">Pelagimonas phthalicica</name>
    <dbReference type="NCBI Taxonomy" id="1037362"/>
    <lineage>
        <taxon>Bacteria</taxon>
        <taxon>Pseudomonadati</taxon>
        <taxon>Pseudomonadota</taxon>
        <taxon>Alphaproteobacteria</taxon>
        <taxon>Rhodobacterales</taxon>
        <taxon>Roseobacteraceae</taxon>
        <taxon>Pelagimonas</taxon>
    </lineage>
</organism>